<dbReference type="CDD" id="cd06261">
    <property type="entry name" value="TM_PBP2"/>
    <property type="match status" value="1"/>
</dbReference>
<dbReference type="SUPFAM" id="SSF161098">
    <property type="entry name" value="MetI-like"/>
    <property type="match status" value="1"/>
</dbReference>
<dbReference type="InterPro" id="IPR035906">
    <property type="entry name" value="MetI-like_sf"/>
</dbReference>
<comment type="caution">
    <text evidence="9">The sequence shown here is derived from an EMBL/GenBank/DDBJ whole genome shotgun (WGS) entry which is preliminary data.</text>
</comment>
<dbReference type="PANTHER" id="PTHR43744">
    <property type="entry name" value="ABC TRANSPORTER PERMEASE PROTEIN MG189-RELATED-RELATED"/>
    <property type="match status" value="1"/>
</dbReference>
<evidence type="ECO:0000256" key="7">
    <source>
        <dbReference type="RuleBase" id="RU363032"/>
    </source>
</evidence>
<keyword evidence="4 7" id="KW-0812">Transmembrane</keyword>
<reference evidence="9" key="2">
    <citation type="journal article" date="2021" name="PeerJ">
        <title>Extensive microbial diversity within the chicken gut microbiome revealed by metagenomics and culture.</title>
        <authorList>
            <person name="Gilroy R."/>
            <person name="Ravi A."/>
            <person name="Getino M."/>
            <person name="Pursley I."/>
            <person name="Horton D.L."/>
            <person name="Alikhan N.F."/>
            <person name="Baker D."/>
            <person name="Gharbi K."/>
            <person name="Hall N."/>
            <person name="Watson M."/>
            <person name="Adriaenssens E.M."/>
            <person name="Foster-Nyarko E."/>
            <person name="Jarju S."/>
            <person name="Secka A."/>
            <person name="Antonio M."/>
            <person name="Oren A."/>
            <person name="Chaudhuri R.R."/>
            <person name="La Ragione R."/>
            <person name="Hildebrand F."/>
            <person name="Pallen M.J."/>
        </authorList>
    </citation>
    <scope>NUCLEOTIDE SEQUENCE</scope>
    <source>
        <strain evidence="9">13766</strain>
    </source>
</reference>
<evidence type="ECO:0000256" key="6">
    <source>
        <dbReference type="ARBA" id="ARBA00023136"/>
    </source>
</evidence>
<dbReference type="Gene3D" id="1.10.3720.10">
    <property type="entry name" value="MetI-like"/>
    <property type="match status" value="1"/>
</dbReference>
<keyword evidence="6 7" id="KW-0472">Membrane</keyword>
<dbReference type="InterPro" id="IPR000515">
    <property type="entry name" value="MetI-like"/>
</dbReference>
<feature type="transmembrane region" description="Helical" evidence="7">
    <location>
        <begin position="190"/>
        <end position="212"/>
    </location>
</feature>
<feature type="transmembrane region" description="Helical" evidence="7">
    <location>
        <begin position="21"/>
        <end position="45"/>
    </location>
</feature>
<evidence type="ECO:0000256" key="2">
    <source>
        <dbReference type="ARBA" id="ARBA00022448"/>
    </source>
</evidence>
<dbReference type="Proteomes" id="UP000824140">
    <property type="component" value="Unassembled WGS sequence"/>
</dbReference>
<sequence length="308" mass="34840">MQRTVGRHIRKSRSDRVFDACNVAFMLIFSFLMIYPLYFTVIASISDPYEVINGRVYIAPVGLTLEAYQNVFKEDRIWMGYLNTIKYTAFGTLFNLLLTIPAAYTLSKKHVLGRRAMSMYFLIPMYFGGGLVPTYLQVKALGLMNTSYTLILLGGVSMYNLIVTRVFFSTSIPEALYESAKIDGASELRIFWRIVLPLAKPIIAVMALFYSVGHWNSYFNALIYISRDEYQPLQIVLRNILLSNQMSLAILGTDNLEADVVQAAARRQYLAQGMKYALIFISSAPLLIAYPFVQKHFVKGVMIGSVKG</sequence>
<dbReference type="Pfam" id="PF00528">
    <property type="entry name" value="BPD_transp_1"/>
    <property type="match status" value="1"/>
</dbReference>
<evidence type="ECO:0000256" key="4">
    <source>
        <dbReference type="ARBA" id="ARBA00022692"/>
    </source>
</evidence>
<evidence type="ECO:0000256" key="1">
    <source>
        <dbReference type="ARBA" id="ARBA00004651"/>
    </source>
</evidence>
<evidence type="ECO:0000313" key="10">
    <source>
        <dbReference type="Proteomes" id="UP000824140"/>
    </source>
</evidence>
<keyword evidence="3" id="KW-1003">Cell membrane</keyword>
<name>A0A9D1FZZ6_9FIRM</name>
<keyword evidence="5 7" id="KW-1133">Transmembrane helix</keyword>
<dbReference type="EMBL" id="DVJN01000060">
    <property type="protein sequence ID" value="HIS91965.1"/>
    <property type="molecule type" value="Genomic_DNA"/>
</dbReference>
<keyword evidence="2 7" id="KW-0813">Transport</keyword>
<dbReference type="PROSITE" id="PS50928">
    <property type="entry name" value="ABC_TM1"/>
    <property type="match status" value="1"/>
</dbReference>
<dbReference type="PANTHER" id="PTHR43744:SF9">
    <property type="entry name" value="POLYGALACTURONAN_RHAMNOGALACTURONAN TRANSPORT SYSTEM PERMEASE PROTEIN YTCP"/>
    <property type="match status" value="1"/>
</dbReference>
<evidence type="ECO:0000313" key="9">
    <source>
        <dbReference type="EMBL" id="HIS91965.1"/>
    </source>
</evidence>
<proteinExistence type="inferred from homology"/>
<feature type="transmembrane region" description="Helical" evidence="7">
    <location>
        <begin position="276"/>
        <end position="293"/>
    </location>
</feature>
<evidence type="ECO:0000256" key="5">
    <source>
        <dbReference type="ARBA" id="ARBA00022989"/>
    </source>
</evidence>
<feature type="transmembrane region" description="Helical" evidence="7">
    <location>
        <begin position="148"/>
        <end position="169"/>
    </location>
</feature>
<feature type="domain" description="ABC transmembrane type-1" evidence="8">
    <location>
        <begin position="81"/>
        <end position="287"/>
    </location>
</feature>
<feature type="transmembrane region" description="Helical" evidence="7">
    <location>
        <begin position="87"/>
        <end position="106"/>
    </location>
</feature>
<dbReference type="AlphaFoldDB" id="A0A9D1FZZ6"/>
<comment type="similarity">
    <text evidence="7">Belongs to the binding-protein-dependent transport system permease family.</text>
</comment>
<reference evidence="9" key="1">
    <citation type="submission" date="2020-10" db="EMBL/GenBank/DDBJ databases">
        <authorList>
            <person name="Gilroy R."/>
        </authorList>
    </citation>
    <scope>NUCLEOTIDE SEQUENCE</scope>
    <source>
        <strain evidence="9">13766</strain>
    </source>
</reference>
<gene>
    <name evidence="9" type="ORF">IAA84_03000</name>
</gene>
<feature type="transmembrane region" description="Helical" evidence="7">
    <location>
        <begin position="118"/>
        <end position="136"/>
    </location>
</feature>
<dbReference type="GO" id="GO:0055085">
    <property type="term" value="P:transmembrane transport"/>
    <property type="evidence" value="ECO:0007669"/>
    <property type="project" value="InterPro"/>
</dbReference>
<evidence type="ECO:0000259" key="8">
    <source>
        <dbReference type="PROSITE" id="PS50928"/>
    </source>
</evidence>
<evidence type="ECO:0000256" key="3">
    <source>
        <dbReference type="ARBA" id="ARBA00022475"/>
    </source>
</evidence>
<protein>
    <submittedName>
        <fullName evidence="9">Carbohydrate ABC transporter permease</fullName>
    </submittedName>
</protein>
<accession>A0A9D1FZZ6</accession>
<organism evidence="9 10">
    <name type="scientific">Candidatus Alectryocaccomicrobium excrementavium</name>
    <dbReference type="NCBI Taxonomy" id="2840668"/>
    <lineage>
        <taxon>Bacteria</taxon>
        <taxon>Bacillati</taxon>
        <taxon>Bacillota</taxon>
        <taxon>Clostridia</taxon>
        <taxon>Candidatus Alectryocaccomicrobium</taxon>
    </lineage>
</organism>
<dbReference type="GO" id="GO:0005886">
    <property type="term" value="C:plasma membrane"/>
    <property type="evidence" value="ECO:0007669"/>
    <property type="project" value="UniProtKB-SubCell"/>
</dbReference>
<comment type="subcellular location">
    <subcellularLocation>
        <location evidence="1 7">Cell membrane</location>
        <topology evidence="1 7">Multi-pass membrane protein</topology>
    </subcellularLocation>
</comment>